<accession>G5A9Z6</accession>
<reference evidence="3 4" key="1">
    <citation type="journal article" date="2006" name="Science">
        <title>Phytophthora genome sequences uncover evolutionary origins and mechanisms of pathogenesis.</title>
        <authorList>
            <person name="Tyler B.M."/>
            <person name="Tripathy S."/>
            <person name="Zhang X."/>
            <person name="Dehal P."/>
            <person name="Jiang R.H."/>
            <person name="Aerts A."/>
            <person name="Arredondo F.D."/>
            <person name="Baxter L."/>
            <person name="Bensasson D."/>
            <person name="Beynon J.L."/>
            <person name="Chapman J."/>
            <person name="Damasceno C.M."/>
            <person name="Dorrance A.E."/>
            <person name="Dou D."/>
            <person name="Dickerman A.W."/>
            <person name="Dubchak I.L."/>
            <person name="Garbelotto M."/>
            <person name="Gijzen M."/>
            <person name="Gordon S.G."/>
            <person name="Govers F."/>
            <person name="Grunwald N.J."/>
            <person name="Huang W."/>
            <person name="Ivors K.L."/>
            <person name="Jones R.W."/>
            <person name="Kamoun S."/>
            <person name="Krampis K."/>
            <person name="Lamour K.H."/>
            <person name="Lee M.K."/>
            <person name="McDonald W.H."/>
            <person name="Medina M."/>
            <person name="Meijer H.J."/>
            <person name="Nordberg E.K."/>
            <person name="Maclean D.J."/>
            <person name="Ospina-Giraldo M.D."/>
            <person name="Morris P.F."/>
            <person name="Phuntumart V."/>
            <person name="Putnam N.H."/>
            <person name="Rash S."/>
            <person name="Rose J.K."/>
            <person name="Sakihama Y."/>
            <person name="Salamov A.A."/>
            <person name="Savidor A."/>
            <person name="Scheuring C.F."/>
            <person name="Smith B.M."/>
            <person name="Sobral B.W."/>
            <person name="Terry A."/>
            <person name="Torto-Alalibo T.A."/>
            <person name="Win J."/>
            <person name="Xu Z."/>
            <person name="Zhang H."/>
            <person name="Grigoriev I.V."/>
            <person name="Rokhsar D.S."/>
            <person name="Boore J.L."/>
        </authorList>
    </citation>
    <scope>NUCLEOTIDE SEQUENCE [LARGE SCALE GENOMIC DNA]</scope>
    <source>
        <strain evidence="3 4">P6497</strain>
    </source>
</reference>
<feature type="compositionally biased region" description="Polar residues" evidence="2">
    <location>
        <begin position="156"/>
        <end position="180"/>
    </location>
</feature>
<protein>
    <submittedName>
        <fullName evidence="3">Uncharacterized protein</fullName>
    </submittedName>
</protein>
<dbReference type="STRING" id="1094619.G5A9Z6"/>
<evidence type="ECO:0000256" key="2">
    <source>
        <dbReference type="SAM" id="MobiDB-lite"/>
    </source>
</evidence>
<dbReference type="InParanoid" id="G5A9Z6"/>
<dbReference type="KEGG" id="psoj:PHYSODRAFT_306605"/>
<evidence type="ECO:0000313" key="4">
    <source>
        <dbReference type="Proteomes" id="UP000002640"/>
    </source>
</evidence>
<dbReference type="RefSeq" id="XP_009536991.1">
    <property type="nucleotide sequence ID" value="XM_009538696.1"/>
</dbReference>
<sequence length="716" mass="80154">MLLDEGAQLSVKPFFVATVEKRKAVDEPDRPGKKRNVGTTGELPSEFISAKISELMQELQRRHEASQAKISSLEADLITLREVDSSAGNTGGQRDRILELRDIASKRAAGKAPLRRFTTYELSSKHRSDEDVPAATSRPIQDATDADDAPTEAKTSTIRSLSSDSNHQASMTPRQVTTATEHQHTPSGLIDSKRPVWYQLMDERRNKLVSAGRVEVAKGDEAQIVDFLDKVEEKNKGEPDRRKRLTVGSVSFSVGENMVVNPPELVAYSSAKVATTTADTTTPLTEQVNILAYGNVIDLPPKTYILGQEISGSRVSFGNATRHYGKCAWRKSRRSRTLWFSEIQESARRILVTLSCGERILFSPDVVGRGSGTDFDEFLRKRATYYLVDGLRPASYDYRLQYGIHDSLVRGGDYEVSPADDFSRSYRHGPGLLSSMGWNRPLRFTLRTGPNSAGAIGMGSRRCITRNLIDAFGKFDAPKSEVSHRLLHYRVGVGYTSADFVFASEYVQDTVYKRLYRLDKRKLLSFIQASEGVDGYAVLRGHLFEGHVHLVLARGGRFQIRRFVAKNEVHNAARKTRGGVVPHVASETGEWIELSRRQTTVFKNNAELAAAGDVYLRPLSKNYQSVDAILKPDVLFQVTGAHKHPCKQAGLHNVLEQLGDPVSPRLYFVVPPDRFKDFEYQKYHDSRNKVMENPTYANVQNIQQFVLQIELTPEES</sequence>
<feature type="region of interest" description="Disordered" evidence="2">
    <location>
        <begin position="22"/>
        <end position="42"/>
    </location>
</feature>
<keyword evidence="4" id="KW-1185">Reference proteome</keyword>
<dbReference type="Proteomes" id="UP000002640">
    <property type="component" value="Unassembled WGS sequence"/>
</dbReference>
<feature type="region of interest" description="Disordered" evidence="2">
    <location>
        <begin position="120"/>
        <end position="190"/>
    </location>
</feature>
<dbReference type="PANTHER" id="PTHR33129:SF1">
    <property type="entry name" value="ATP-BINDING PROTEIN"/>
    <property type="match status" value="1"/>
</dbReference>
<dbReference type="EMBL" id="JH159162">
    <property type="protein sequence ID" value="EGZ07425.1"/>
    <property type="molecule type" value="Genomic_DNA"/>
</dbReference>
<name>G5A9Z6_PHYSP</name>
<dbReference type="AlphaFoldDB" id="G5A9Z6"/>
<gene>
    <name evidence="3" type="ORF">PHYSODRAFT_306605</name>
</gene>
<proteinExistence type="predicted"/>
<evidence type="ECO:0000313" key="3">
    <source>
        <dbReference type="EMBL" id="EGZ07425.1"/>
    </source>
</evidence>
<organism evidence="3 4">
    <name type="scientific">Phytophthora sojae (strain P6497)</name>
    <name type="common">Soybean stem and root rot agent</name>
    <name type="synonym">Phytophthora megasperma f. sp. glycines</name>
    <dbReference type="NCBI Taxonomy" id="1094619"/>
    <lineage>
        <taxon>Eukaryota</taxon>
        <taxon>Sar</taxon>
        <taxon>Stramenopiles</taxon>
        <taxon>Oomycota</taxon>
        <taxon>Peronosporomycetes</taxon>
        <taxon>Peronosporales</taxon>
        <taxon>Peronosporaceae</taxon>
        <taxon>Phytophthora</taxon>
    </lineage>
</organism>
<evidence type="ECO:0000256" key="1">
    <source>
        <dbReference type="SAM" id="Coils"/>
    </source>
</evidence>
<dbReference type="PANTHER" id="PTHR33129">
    <property type="entry name" value="PROTEIN KINASE DOMAIN-CONTAINING PROTEIN-RELATED"/>
    <property type="match status" value="1"/>
</dbReference>
<keyword evidence="1" id="KW-0175">Coiled coil</keyword>
<feature type="coiled-coil region" evidence="1">
    <location>
        <begin position="49"/>
        <end position="76"/>
    </location>
</feature>
<dbReference type="InterPro" id="IPR052980">
    <property type="entry name" value="Crinkler_effector"/>
</dbReference>
<dbReference type="GeneID" id="20642754"/>
<feature type="compositionally biased region" description="Basic and acidic residues" evidence="2">
    <location>
        <begin position="22"/>
        <end position="31"/>
    </location>
</feature>